<dbReference type="Proteomes" id="UP001500683">
    <property type="component" value="Unassembled WGS sequence"/>
</dbReference>
<dbReference type="PANTHER" id="PTHR18964:SF149">
    <property type="entry name" value="BIFUNCTIONAL UDP-N-ACETYLGLUCOSAMINE 2-EPIMERASE_N-ACETYLMANNOSAMINE KINASE"/>
    <property type="match status" value="1"/>
</dbReference>
<dbReference type="InterPro" id="IPR000600">
    <property type="entry name" value="ROK"/>
</dbReference>
<dbReference type="Pfam" id="PF00480">
    <property type="entry name" value="ROK"/>
    <property type="match status" value="1"/>
</dbReference>
<evidence type="ECO:0000313" key="2">
    <source>
        <dbReference type="EMBL" id="GAA4103098.1"/>
    </source>
</evidence>
<dbReference type="Gene3D" id="3.30.420.40">
    <property type="match status" value="2"/>
</dbReference>
<gene>
    <name evidence="2" type="ORF">GCM10022214_81520</name>
</gene>
<comment type="caution">
    <text evidence="2">The sequence shown here is derived from an EMBL/GenBank/DDBJ whole genome shotgun (WGS) entry which is preliminary data.</text>
</comment>
<reference evidence="3" key="1">
    <citation type="journal article" date="2019" name="Int. J. Syst. Evol. Microbiol.">
        <title>The Global Catalogue of Microorganisms (GCM) 10K type strain sequencing project: providing services to taxonomists for standard genome sequencing and annotation.</title>
        <authorList>
            <consortium name="The Broad Institute Genomics Platform"/>
            <consortium name="The Broad Institute Genome Sequencing Center for Infectious Disease"/>
            <person name="Wu L."/>
            <person name="Ma J."/>
        </authorList>
    </citation>
    <scope>NUCLEOTIDE SEQUENCE [LARGE SCALE GENOMIC DNA]</scope>
    <source>
        <strain evidence="3">JCM 16702</strain>
    </source>
</reference>
<dbReference type="PANTHER" id="PTHR18964">
    <property type="entry name" value="ROK (REPRESSOR, ORF, KINASE) FAMILY"/>
    <property type="match status" value="1"/>
</dbReference>
<organism evidence="2 3">
    <name type="scientific">Actinomadura miaoliensis</name>
    <dbReference type="NCBI Taxonomy" id="430685"/>
    <lineage>
        <taxon>Bacteria</taxon>
        <taxon>Bacillati</taxon>
        <taxon>Actinomycetota</taxon>
        <taxon>Actinomycetes</taxon>
        <taxon>Streptosporangiales</taxon>
        <taxon>Thermomonosporaceae</taxon>
        <taxon>Actinomadura</taxon>
    </lineage>
</organism>
<dbReference type="EMBL" id="BAAAZG010000070">
    <property type="protein sequence ID" value="GAA4103098.1"/>
    <property type="molecule type" value="Genomic_DNA"/>
</dbReference>
<keyword evidence="3" id="KW-1185">Reference proteome</keyword>
<comment type="similarity">
    <text evidence="1">Belongs to the ROK (NagC/XylR) family.</text>
</comment>
<proteinExistence type="inferred from homology"/>
<dbReference type="InterPro" id="IPR043129">
    <property type="entry name" value="ATPase_NBD"/>
</dbReference>
<sequence>MTAPPGRVLALDVGGGTIKAAFVGRDGALAGRARRATGRDRGADAVVATVLDVAAELTAGAPAPPPAVGVAAPGIVADTAGVAELSATIGWRDVPLRRLLEERLGLPVVLGHDVRAGAVAEARAGAGRAAGDFVFVAIGTSIGAAVVIDGRPYPGAHWRGGELGHLVVRPGGGPCGCGQRGCLDTLASGAALADRYRTASGGALGGTAGALEVVRRARDGEPAALAVWHEAIEALADALLMCSALLDPAAVVLGGGLACCGETLLTPLRRALGHRATFHAPPAIVGAGLGDEAGCVGAGLLAWDLLDAREPR</sequence>
<dbReference type="RefSeq" id="WP_344958336.1">
    <property type="nucleotide sequence ID" value="NZ_BAAAZG010000070.1"/>
</dbReference>
<evidence type="ECO:0000313" key="3">
    <source>
        <dbReference type="Proteomes" id="UP001500683"/>
    </source>
</evidence>
<name>A0ABP7X2G1_9ACTN</name>
<dbReference type="SUPFAM" id="SSF53067">
    <property type="entry name" value="Actin-like ATPase domain"/>
    <property type="match status" value="1"/>
</dbReference>
<accession>A0ABP7X2G1</accession>
<evidence type="ECO:0000256" key="1">
    <source>
        <dbReference type="ARBA" id="ARBA00006479"/>
    </source>
</evidence>
<protein>
    <submittedName>
        <fullName evidence="2">ROK family protein</fullName>
    </submittedName>
</protein>